<gene>
    <name evidence="2" type="ORF">N7U68_01605</name>
</gene>
<organism evidence="2 3">
    <name type="scientific">Roseovarius pelagicus</name>
    <dbReference type="NCBI Taxonomy" id="2980108"/>
    <lineage>
        <taxon>Bacteria</taxon>
        <taxon>Pseudomonadati</taxon>
        <taxon>Pseudomonadota</taxon>
        <taxon>Alphaproteobacteria</taxon>
        <taxon>Rhodobacterales</taxon>
        <taxon>Roseobacteraceae</taxon>
        <taxon>Roseovarius</taxon>
    </lineage>
</organism>
<dbReference type="RefSeq" id="WP_165192469.1">
    <property type="nucleotide sequence ID" value="NZ_CP106738.1"/>
</dbReference>
<evidence type="ECO:0000313" key="2">
    <source>
        <dbReference type="EMBL" id="UXX83409.1"/>
    </source>
</evidence>
<proteinExistence type="predicted"/>
<keyword evidence="1" id="KW-0812">Transmembrane</keyword>
<dbReference type="PROSITE" id="PS51257">
    <property type="entry name" value="PROKAR_LIPOPROTEIN"/>
    <property type="match status" value="1"/>
</dbReference>
<keyword evidence="1" id="KW-0472">Membrane</keyword>
<reference evidence="2" key="1">
    <citation type="submission" date="2022-10" db="EMBL/GenBank/DDBJ databases">
        <title>Roseovarius pelagicus sp. nov., isolated from Arctic seawater.</title>
        <authorList>
            <person name="Hong Y.W."/>
            <person name="Hwang C.Y."/>
        </authorList>
    </citation>
    <scope>NUCLEOTIDE SEQUENCE</scope>
    <source>
        <strain evidence="2">HL-MP18</strain>
    </source>
</reference>
<feature type="transmembrane region" description="Helical" evidence="1">
    <location>
        <begin position="57"/>
        <end position="76"/>
    </location>
</feature>
<name>A0ABY6DC27_9RHOB</name>
<evidence type="ECO:0000313" key="3">
    <source>
        <dbReference type="Proteomes" id="UP001064087"/>
    </source>
</evidence>
<feature type="transmembrane region" description="Helical" evidence="1">
    <location>
        <begin position="7"/>
        <end position="27"/>
    </location>
</feature>
<dbReference type="Proteomes" id="UP001064087">
    <property type="component" value="Chromosome"/>
</dbReference>
<keyword evidence="1" id="KW-1133">Transmembrane helix</keyword>
<protein>
    <submittedName>
        <fullName evidence="2">Methionine synthase</fullName>
    </submittedName>
</protein>
<keyword evidence="3" id="KW-1185">Reference proteome</keyword>
<dbReference type="EMBL" id="CP106738">
    <property type="protein sequence ID" value="UXX83409.1"/>
    <property type="molecule type" value="Genomic_DNA"/>
</dbReference>
<sequence>MRRISRVILIIIAGVGAISWPIFYIWVMGMACAFGSPNTSSCRTRLPWELRGEDLDWLVLRPGALLLAVLLAIYLLRPRPQNNAS</sequence>
<accession>A0ABY6DC27</accession>
<evidence type="ECO:0000256" key="1">
    <source>
        <dbReference type="SAM" id="Phobius"/>
    </source>
</evidence>